<evidence type="ECO:0000313" key="3">
    <source>
        <dbReference type="Proteomes" id="UP000546464"/>
    </source>
</evidence>
<reference evidence="2 3" key="1">
    <citation type="submission" date="2020-07" db="EMBL/GenBank/DDBJ databases">
        <authorList>
            <person name="Feng X."/>
        </authorList>
    </citation>
    <scope>NUCLEOTIDE SEQUENCE [LARGE SCALE GENOMIC DNA]</scope>
    <source>
        <strain evidence="2 3">JCM31066</strain>
    </source>
</reference>
<evidence type="ECO:0000313" key="2">
    <source>
        <dbReference type="EMBL" id="MBC2592845.1"/>
    </source>
</evidence>
<protein>
    <submittedName>
        <fullName evidence="2">Uncharacterized protein</fullName>
    </submittedName>
</protein>
<proteinExistence type="predicted"/>
<feature type="transmembrane region" description="Helical" evidence="1">
    <location>
        <begin position="22"/>
        <end position="43"/>
    </location>
</feature>
<dbReference type="Proteomes" id="UP000546464">
    <property type="component" value="Unassembled WGS sequence"/>
</dbReference>
<feature type="transmembrane region" description="Helical" evidence="1">
    <location>
        <begin position="55"/>
        <end position="81"/>
    </location>
</feature>
<accession>A0A842H9B5</accession>
<gene>
    <name evidence="2" type="ORF">H5P28_01095</name>
</gene>
<dbReference type="AlphaFoldDB" id="A0A842H9B5"/>
<evidence type="ECO:0000256" key="1">
    <source>
        <dbReference type="SAM" id="Phobius"/>
    </source>
</evidence>
<keyword evidence="3" id="KW-1185">Reference proteome</keyword>
<keyword evidence="1" id="KW-1133">Transmembrane helix</keyword>
<organism evidence="2 3">
    <name type="scientific">Ruficoccus amylovorans</name>
    <dbReference type="NCBI Taxonomy" id="1804625"/>
    <lineage>
        <taxon>Bacteria</taxon>
        <taxon>Pseudomonadati</taxon>
        <taxon>Verrucomicrobiota</taxon>
        <taxon>Opitutia</taxon>
        <taxon>Puniceicoccales</taxon>
        <taxon>Cerasicoccaceae</taxon>
        <taxon>Ruficoccus</taxon>
    </lineage>
</organism>
<comment type="caution">
    <text evidence="2">The sequence shown here is derived from an EMBL/GenBank/DDBJ whole genome shotgun (WGS) entry which is preliminary data.</text>
</comment>
<dbReference type="EMBL" id="JACHVB010000012">
    <property type="protein sequence ID" value="MBC2592845.1"/>
    <property type="molecule type" value="Genomic_DNA"/>
</dbReference>
<name>A0A842H9B5_9BACT</name>
<sequence length="90" mass="9545">MNILNTPLVLAQTTLTDLKDMFSVALGVIFFFGFVYGVFLIWRGARKIADGDSEGYSSIFGGIIIAGAGLIMSSFFVLAGLGDAAIEPSF</sequence>
<keyword evidence="1" id="KW-0472">Membrane</keyword>
<keyword evidence="1" id="KW-0812">Transmembrane</keyword>
<dbReference type="RefSeq" id="WP_185673859.1">
    <property type="nucleotide sequence ID" value="NZ_JACHVB010000012.1"/>
</dbReference>